<evidence type="ECO:0000259" key="1">
    <source>
        <dbReference type="Pfam" id="PF12146"/>
    </source>
</evidence>
<dbReference type="EMBL" id="JALJRB010000015">
    <property type="protein sequence ID" value="MCJ8501624.1"/>
    <property type="molecule type" value="Genomic_DNA"/>
</dbReference>
<dbReference type="PANTHER" id="PTHR43265">
    <property type="entry name" value="ESTERASE ESTD"/>
    <property type="match status" value="1"/>
</dbReference>
<protein>
    <submittedName>
        <fullName evidence="2">Alpha/beta hydrolase</fullName>
    </submittedName>
</protein>
<keyword evidence="2" id="KW-0378">Hydrolase</keyword>
<dbReference type="GO" id="GO:0052689">
    <property type="term" value="F:carboxylic ester hydrolase activity"/>
    <property type="evidence" value="ECO:0007669"/>
    <property type="project" value="TreeGrafter"/>
</dbReference>
<dbReference type="InterPro" id="IPR029058">
    <property type="entry name" value="AB_hydrolase_fold"/>
</dbReference>
<keyword evidence="3" id="KW-1185">Reference proteome</keyword>
<dbReference type="InterPro" id="IPR053145">
    <property type="entry name" value="AB_hydrolase_Est10"/>
</dbReference>
<dbReference type="Proteomes" id="UP001165427">
    <property type="component" value="Unassembled WGS sequence"/>
</dbReference>
<evidence type="ECO:0000313" key="3">
    <source>
        <dbReference type="Proteomes" id="UP001165427"/>
    </source>
</evidence>
<organism evidence="2 3">
    <name type="scientific">Desulfatitalea alkaliphila</name>
    <dbReference type="NCBI Taxonomy" id="2929485"/>
    <lineage>
        <taxon>Bacteria</taxon>
        <taxon>Pseudomonadati</taxon>
        <taxon>Thermodesulfobacteriota</taxon>
        <taxon>Desulfobacteria</taxon>
        <taxon>Desulfobacterales</taxon>
        <taxon>Desulfosarcinaceae</taxon>
        <taxon>Desulfatitalea</taxon>
    </lineage>
</organism>
<comment type="caution">
    <text evidence="2">The sequence shown here is derived from an EMBL/GenBank/DDBJ whole genome shotgun (WGS) entry which is preliminary data.</text>
</comment>
<dbReference type="SUPFAM" id="SSF53474">
    <property type="entry name" value="alpha/beta-Hydrolases"/>
    <property type="match status" value="1"/>
</dbReference>
<evidence type="ECO:0000313" key="2">
    <source>
        <dbReference type="EMBL" id="MCJ8501624.1"/>
    </source>
</evidence>
<sequence>MKFKQLRFANRYGYKLAARIDLPDDGTPHAYAIFAHCFTCTKNLKAVAAINQTLTQDGIAVLRFDFTGLGQSEGDFADTNFTTNVSDIVDAAEFLADQYATPRMLIGHSLGGAAVLQAAVDIPSARAVVTIAAPSRPDHVLKHFSDATEEIETRGEAEVRLAGRPFRIKKQFLENLGADPMTDTIKGLNRALLVLHAPLDDIVGIGNAGEIFQTAKHPKSFVSLDSADHLLTDPDDARYAGGVMAAWCRRYIIGDR</sequence>
<accession>A0AA41R3I5</accession>
<reference evidence="2" key="1">
    <citation type="submission" date="2022-04" db="EMBL/GenBank/DDBJ databases">
        <title>Desulfatitalea alkaliphila sp. nov., a novel anaerobic sulfate-reducing bacterium isolated from terrestrial mud volcano, Taman Peninsula, Russia.</title>
        <authorList>
            <person name="Khomyakova M.A."/>
            <person name="Merkel A.Y."/>
            <person name="Slobodkin A.I."/>
        </authorList>
    </citation>
    <scope>NUCLEOTIDE SEQUENCE</scope>
    <source>
        <strain evidence="2">M08but</strain>
    </source>
</reference>
<dbReference type="RefSeq" id="WP_246909967.1">
    <property type="nucleotide sequence ID" value="NZ_JALJRB010000015.1"/>
</dbReference>
<name>A0AA41R3I5_9BACT</name>
<dbReference type="PANTHER" id="PTHR43265:SF1">
    <property type="entry name" value="ESTERASE ESTD"/>
    <property type="match status" value="1"/>
</dbReference>
<dbReference type="AlphaFoldDB" id="A0AA41R3I5"/>
<dbReference type="InterPro" id="IPR022742">
    <property type="entry name" value="Hydrolase_4"/>
</dbReference>
<feature type="domain" description="Serine aminopeptidase S33" evidence="1">
    <location>
        <begin position="46"/>
        <end position="139"/>
    </location>
</feature>
<dbReference type="Pfam" id="PF12146">
    <property type="entry name" value="Hydrolase_4"/>
    <property type="match status" value="1"/>
</dbReference>
<proteinExistence type="predicted"/>
<gene>
    <name evidence="2" type="ORF">MRX98_13660</name>
</gene>
<dbReference type="Gene3D" id="3.40.50.1820">
    <property type="entry name" value="alpha/beta hydrolase"/>
    <property type="match status" value="1"/>
</dbReference>